<evidence type="ECO:0000256" key="1">
    <source>
        <dbReference type="ARBA" id="ARBA00023224"/>
    </source>
</evidence>
<feature type="domain" description="Methyl-accepting transducer" evidence="5">
    <location>
        <begin position="230"/>
        <end position="452"/>
    </location>
</feature>
<feature type="transmembrane region" description="Helical" evidence="4">
    <location>
        <begin position="64"/>
        <end position="85"/>
    </location>
</feature>
<keyword evidence="1 2" id="KW-0807">Transducer</keyword>
<dbReference type="Gene3D" id="1.10.287.950">
    <property type="entry name" value="Methyl-accepting chemotaxis protein"/>
    <property type="match status" value="1"/>
</dbReference>
<evidence type="ECO:0000256" key="3">
    <source>
        <dbReference type="SAM" id="MobiDB-lite"/>
    </source>
</evidence>
<evidence type="ECO:0000259" key="5">
    <source>
        <dbReference type="PROSITE" id="PS50111"/>
    </source>
</evidence>
<gene>
    <name evidence="6" type="ORF">BCL74_0646</name>
</gene>
<protein>
    <submittedName>
        <fullName evidence="6">Methyl-accepting chemotaxis protein</fullName>
    </submittedName>
</protein>
<dbReference type="PROSITE" id="PS50111">
    <property type="entry name" value="CHEMOTAXIS_TRANSDUC_2"/>
    <property type="match status" value="1"/>
</dbReference>
<evidence type="ECO:0000313" key="6">
    <source>
        <dbReference type="EMBL" id="RKQ72876.1"/>
    </source>
</evidence>
<dbReference type="OrthoDB" id="354287at2"/>
<accession>A0A420WPT2</accession>
<dbReference type="AlphaFoldDB" id="A0A420WPT2"/>
<dbReference type="Proteomes" id="UP000277424">
    <property type="component" value="Unassembled WGS sequence"/>
</dbReference>
<dbReference type="SUPFAM" id="SSF58104">
    <property type="entry name" value="Methyl-accepting chemotaxis protein (MCP) signaling domain"/>
    <property type="match status" value="1"/>
</dbReference>
<name>A0A420WPT2_9PROT</name>
<reference evidence="6 7" key="1">
    <citation type="submission" date="2018-10" db="EMBL/GenBank/DDBJ databases">
        <title>Comparative analysis of microorganisms from saline springs in Andes Mountain Range, Colombia.</title>
        <authorList>
            <person name="Rubin E."/>
        </authorList>
    </citation>
    <scope>NUCLEOTIDE SEQUENCE [LARGE SCALE GENOMIC DNA]</scope>
    <source>
        <strain evidence="6 7">USBA 36</strain>
    </source>
</reference>
<dbReference type="RefSeq" id="WP_121217514.1">
    <property type="nucleotide sequence ID" value="NZ_RBIG01000001.1"/>
</dbReference>
<evidence type="ECO:0000256" key="2">
    <source>
        <dbReference type="PROSITE-ProRule" id="PRU00284"/>
    </source>
</evidence>
<keyword evidence="4" id="KW-0472">Membrane</keyword>
<feature type="transmembrane region" description="Helical" evidence="4">
    <location>
        <begin position="39"/>
        <end position="57"/>
    </location>
</feature>
<dbReference type="SMART" id="SM00283">
    <property type="entry name" value="MA"/>
    <property type="match status" value="1"/>
</dbReference>
<evidence type="ECO:0000256" key="4">
    <source>
        <dbReference type="SAM" id="Phobius"/>
    </source>
</evidence>
<dbReference type="PANTHER" id="PTHR32089:SF112">
    <property type="entry name" value="LYSOZYME-LIKE PROTEIN-RELATED"/>
    <property type="match status" value="1"/>
</dbReference>
<keyword evidence="4" id="KW-1133">Transmembrane helix</keyword>
<dbReference type="Pfam" id="PF00015">
    <property type="entry name" value="MCPsignal"/>
    <property type="match status" value="1"/>
</dbReference>
<proteinExistence type="predicted"/>
<feature type="transmembrane region" description="Helical" evidence="4">
    <location>
        <begin position="142"/>
        <end position="162"/>
    </location>
</feature>
<sequence length="486" mass="50779">MNDLIALRRNMAKFSLILLWAHLPLMLAVGYGVGLANTVTASIIIAGAALIATLASIRDLAHASARYTIGVALVIIVSAFVYAFAGHPWQIDLHMYYFAGLAIVAGFCCWPTILLTAGVVAVHHLVLNFALPAAVFPDGGSLARVILHAVIVVLETGVLIWLTSNLVKALFTSESAVNAAKEAQAETERLSLARERDQAATAEQRRAEMMKIASEFEQGIGRIAANLKQASEKARAESDRLAETAASTQSETDEAAGSAEEAANGVQSVATASEELSASISEISRQVNQATQLTDSAGQDARTASKTVEDLAQSAEQIGAVLVLIQEIAEQTNLLALNATIEAARAGEAGKGFAVVASEVKSLANQTGEATDNIRKQIGEIQEATRLAVQAIGQVTGAVSNIDGVTSTIASAVHEQSAATSEISGAAQKVAQSVSNTAANIQHLQSSASRTNAVSMSMQDVATGLRDEVGKLEQGIASFLNNLRRA</sequence>
<dbReference type="GO" id="GO:0007165">
    <property type="term" value="P:signal transduction"/>
    <property type="evidence" value="ECO:0007669"/>
    <property type="project" value="UniProtKB-KW"/>
</dbReference>
<dbReference type="InterPro" id="IPR004089">
    <property type="entry name" value="MCPsignal_dom"/>
</dbReference>
<dbReference type="GO" id="GO:0016020">
    <property type="term" value="C:membrane"/>
    <property type="evidence" value="ECO:0007669"/>
    <property type="project" value="InterPro"/>
</dbReference>
<dbReference type="EMBL" id="RBIG01000001">
    <property type="protein sequence ID" value="RKQ72876.1"/>
    <property type="molecule type" value="Genomic_DNA"/>
</dbReference>
<feature type="transmembrane region" description="Helical" evidence="4">
    <location>
        <begin position="12"/>
        <end position="33"/>
    </location>
</feature>
<feature type="region of interest" description="Disordered" evidence="3">
    <location>
        <begin position="234"/>
        <end position="270"/>
    </location>
</feature>
<feature type="transmembrane region" description="Helical" evidence="4">
    <location>
        <begin position="97"/>
        <end position="130"/>
    </location>
</feature>
<comment type="caution">
    <text evidence="6">The sequence shown here is derived from an EMBL/GenBank/DDBJ whole genome shotgun (WGS) entry which is preliminary data.</text>
</comment>
<organism evidence="6 7">
    <name type="scientific">Oceanibaculum indicum</name>
    <dbReference type="NCBI Taxonomy" id="526216"/>
    <lineage>
        <taxon>Bacteria</taxon>
        <taxon>Pseudomonadati</taxon>
        <taxon>Pseudomonadota</taxon>
        <taxon>Alphaproteobacteria</taxon>
        <taxon>Rhodospirillales</taxon>
        <taxon>Oceanibaculaceae</taxon>
        <taxon>Oceanibaculum</taxon>
    </lineage>
</organism>
<dbReference type="PANTHER" id="PTHR32089">
    <property type="entry name" value="METHYL-ACCEPTING CHEMOTAXIS PROTEIN MCPB"/>
    <property type="match status" value="1"/>
</dbReference>
<evidence type="ECO:0000313" key="7">
    <source>
        <dbReference type="Proteomes" id="UP000277424"/>
    </source>
</evidence>
<keyword evidence="4" id="KW-0812">Transmembrane</keyword>